<dbReference type="SUPFAM" id="SSF81452">
    <property type="entry name" value="Cytochrome c oxidase subunit III-like"/>
    <property type="match status" value="1"/>
</dbReference>
<dbReference type="InterPro" id="IPR035973">
    <property type="entry name" value="Cyt_c_oxidase_su3-like_sf"/>
</dbReference>
<dbReference type="InterPro" id="IPR000298">
    <property type="entry name" value="Cyt_c_oxidase-like_su3"/>
</dbReference>
<evidence type="ECO:0000256" key="2">
    <source>
        <dbReference type="ARBA" id="ARBA00010581"/>
    </source>
</evidence>
<keyword evidence="4 7" id="KW-1133">Transmembrane helix</keyword>
<dbReference type="PANTHER" id="PTHR11403">
    <property type="entry name" value="CYTOCHROME C OXIDASE SUBUNIT III"/>
    <property type="match status" value="1"/>
</dbReference>
<comment type="similarity">
    <text evidence="2 6">Belongs to the cytochrome c oxidase subunit 3 family.</text>
</comment>
<sequence>MNQPLNTSSKINRQGKLTAPVTILKPAINEDKLKPEDTAELGIWMFVLGDMLLFGLLFVSYAWDFRHNKDLFLTGQAALSQSFGVINTLLLLSGSLFVVLALHRARRGAAPVVSVLLAAAIATGLAFWINKMIEYRAKFSQGHTLISDDFFMYYYMLTGIHLLHVTVGIGVLSFLWIRSRKPFYSLSDLRNLESGGLIWHMVDLLWIALFPLLYLVK</sequence>
<evidence type="ECO:0000259" key="8">
    <source>
        <dbReference type="PROSITE" id="PS50253"/>
    </source>
</evidence>
<evidence type="ECO:0000256" key="5">
    <source>
        <dbReference type="ARBA" id="ARBA00023136"/>
    </source>
</evidence>
<keyword evidence="3 6" id="KW-0812">Transmembrane</keyword>
<organism evidence="9 10">
    <name type="scientific">Thalassotalea psychrophila</name>
    <dbReference type="NCBI Taxonomy" id="3065647"/>
    <lineage>
        <taxon>Bacteria</taxon>
        <taxon>Pseudomonadati</taxon>
        <taxon>Pseudomonadota</taxon>
        <taxon>Gammaproteobacteria</taxon>
        <taxon>Alteromonadales</taxon>
        <taxon>Colwelliaceae</taxon>
        <taxon>Thalassotalea</taxon>
    </lineage>
</organism>
<feature type="transmembrane region" description="Helical" evidence="7">
    <location>
        <begin position="41"/>
        <end position="63"/>
    </location>
</feature>
<dbReference type="RefSeq" id="WP_348393281.1">
    <property type="nucleotide sequence ID" value="NZ_CP134145.1"/>
</dbReference>
<evidence type="ECO:0000256" key="1">
    <source>
        <dbReference type="ARBA" id="ARBA00004141"/>
    </source>
</evidence>
<evidence type="ECO:0000256" key="7">
    <source>
        <dbReference type="SAM" id="Phobius"/>
    </source>
</evidence>
<dbReference type="PROSITE" id="PS50253">
    <property type="entry name" value="COX3"/>
    <property type="match status" value="1"/>
</dbReference>
<dbReference type="PANTHER" id="PTHR11403:SF6">
    <property type="entry name" value="NITRIC OXIDE REDUCTASE SUBUNIT E"/>
    <property type="match status" value="1"/>
</dbReference>
<feature type="domain" description="Heme-copper oxidase subunit III family profile" evidence="8">
    <location>
        <begin position="41"/>
        <end position="217"/>
    </location>
</feature>
<dbReference type="InterPro" id="IPR013833">
    <property type="entry name" value="Cyt_c_oxidase_su3_a-hlx"/>
</dbReference>
<feature type="transmembrane region" description="Helical" evidence="7">
    <location>
        <begin position="83"/>
        <end position="102"/>
    </location>
</feature>
<reference evidence="10" key="1">
    <citation type="submission" date="2023-09" db="EMBL/GenBank/DDBJ databases">
        <authorList>
            <person name="Zhang C."/>
        </authorList>
    </citation>
    <scope>NUCLEOTIDE SEQUENCE [LARGE SCALE GENOMIC DNA]</scope>
    <source>
        <strain evidence="10">SQ149</strain>
    </source>
</reference>
<feature type="transmembrane region" description="Helical" evidence="7">
    <location>
        <begin position="108"/>
        <end position="129"/>
    </location>
</feature>
<keyword evidence="10" id="KW-1185">Reference proteome</keyword>
<dbReference type="Gene3D" id="1.20.120.80">
    <property type="entry name" value="Cytochrome c oxidase, subunit III, four-helix bundle"/>
    <property type="match status" value="1"/>
</dbReference>
<comment type="subcellular location">
    <subcellularLocation>
        <location evidence="6">Cell membrane</location>
        <topology evidence="6">Multi-pass membrane protein</topology>
    </subcellularLocation>
    <subcellularLocation>
        <location evidence="1">Membrane</location>
        <topology evidence="1">Multi-pass membrane protein</topology>
    </subcellularLocation>
</comment>
<evidence type="ECO:0000256" key="6">
    <source>
        <dbReference type="RuleBase" id="RU003376"/>
    </source>
</evidence>
<accession>A0ABY9TZ44</accession>
<feature type="transmembrane region" description="Helical" evidence="7">
    <location>
        <begin position="197"/>
        <end position="216"/>
    </location>
</feature>
<dbReference type="InterPro" id="IPR024791">
    <property type="entry name" value="Cyt_c/ubiquinol_Oxase_su3"/>
</dbReference>
<gene>
    <name evidence="9" type="ORF">RGQ13_09330</name>
</gene>
<proteinExistence type="inferred from homology"/>
<evidence type="ECO:0000256" key="4">
    <source>
        <dbReference type="ARBA" id="ARBA00022989"/>
    </source>
</evidence>
<keyword evidence="5 7" id="KW-0472">Membrane</keyword>
<evidence type="ECO:0000313" key="9">
    <source>
        <dbReference type="EMBL" id="WNC74174.1"/>
    </source>
</evidence>
<evidence type="ECO:0000256" key="3">
    <source>
        <dbReference type="ARBA" id="ARBA00022692"/>
    </source>
</evidence>
<name>A0ABY9TZ44_9GAMM</name>
<feature type="transmembrane region" description="Helical" evidence="7">
    <location>
        <begin position="150"/>
        <end position="177"/>
    </location>
</feature>
<evidence type="ECO:0000313" key="10">
    <source>
        <dbReference type="Proteomes" id="UP001258994"/>
    </source>
</evidence>
<dbReference type="Proteomes" id="UP001258994">
    <property type="component" value="Chromosome"/>
</dbReference>
<protein>
    <submittedName>
        <fullName evidence="9">Cytochrome c oxidase subunit 3</fullName>
    </submittedName>
</protein>
<dbReference type="EMBL" id="CP134145">
    <property type="protein sequence ID" value="WNC74174.1"/>
    <property type="molecule type" value="Genomic_DNA"/>
</dbReference>
<dbReference type="Pfam" id="PF00510">
    <property type="entry name" value="COX3"/>
    <property type="match status" value="1"/>
</dbReference>